<evidence type="ECO:0000256" key="1">
    <source>
        <dbReference type="ARBA" id="ARBA00023015"/>
    </source>
</evidence>
<feature type="DNA-binding region" description="HMG box" evidence="4">
    <location>
        <begin position="179"/>
        <end position="247"/>
    </location>
</feature>
<dbReference type="GO" id="GO:0000122">
    <property type="term" value="P:negative regulation of transcription by RNA polymerase II"/>
    <property type="evidence" value="ECO:0007669"/>
    <property type="project" value="TreeGrafter"/>
</dbReference>
<reference evidence="6" key="1">
    <citation type="journal article" date="2003" name="Curr. Genet.">
        <title>Isolation and characterisation of the mating-type (MAT) locus from Rhynchosporium secalis.</title>
        <authorList>
            <person name="Foster S.J."/>
            <person name="Fitt B.D.L."/>
        </authorList>
    </citation>
    <scope>NUCLEOTIDE SEQUENCE</scope>
    <source>
        <strain evidence="6">Rs74</strain>
    </source>
</reference>
<dbReference type="SUPFAM" id="SSF47095">
    <property type="entry name" value="HMG-box"/>
    <property type="match status" value="1"/>
</dbReference>
<evidence type="ECO:0000313" key="6">
    <source>
        <dbReference type="EMBL" id="CAD62166.1"/>
    </source>
</evidence>
<evidence type="ECO:0000256" key="3">
    <source>
        <dbReference type="ARBA" id="ARBA00023163"/>
    </source>
</evidence>
<dbReference type="PANTHER" id="PTHR10270:SF161">
    <property type="entry name" value="SEX-DETERMINING REGION Y PROTEIN"/>
    <property type="match status" value="1"/>
</dbReference>
<keyword evidence="1" id="KW-0805">Transcription regulation</keyword>
<proteinExistence type="predicted"/>
<dbReference type="GO" id="GO:0000978">
    <property type="term" value="F:RNA polymerase II cis-regulatory region sequence-specific DNA binding"/>
    <property type="evidence" value="ECO:0007669"/>
    <property type="project" value="TreeGrafter"/>
</dbReference>
<keyword evidence="3" id="KW-0804">Transcription</keyword>
<dbReference type="InterPro" id="IPR036910">
    <property type="entry name" value="HMG_box_dom_sf"/>
</dbReference>
<dbReference type="InterPro" id="IPR009071">
    <property type="entry name" value="HMG_box_dom"/>
</dbReference>
<dbReference type="GO" id="GO:0001228">
    <property type="term" value="F:DNA-binding transcription activator activity, RNA polymerase II-specific"/>
    <property type="evidence" value="ECO:0007669"/>
    <property type="project" value="TreeGrafter"/>
</dbReference>
<dbReference type="AlphaFoldDB" id="Q70US8"/>
<name>Q70US8_RHYSE</name>
<dbReference type="FunFam" id="1.10.30.10:FF:000041">
    <property type="entry name" value="HMG box family protein"/>
    <property type="match status" value="1"/>
</dbReference>
<keyword evidence="2 4" id="KW-0238">DNA-binding</keyword>
<dbReference type="Gene3D" id="1.10.30.10">
    <property type="entry name" value="High mobility group box domain"/>
    <property type="match status" value="1"/>
</dbReference>
<dbReference type="EMBL" id="AJ537511">
    <property type="protein sequence ID" value="CAD62166.1"/>
    <property type="molecule type" value="Genomic_DNA"/>
</dbReference>
<accession>Q70US8</accession>
<dbReference type="InterPro" id="IPR050140">
    <property type="entry name" value="SRY-related_HMG-box_TF-like"/>
</dbReference>
<dbReference type="Pfam" id="PF00505">
    <property type="entry name" value="HMG_box"/>
    <property type="match status" value="1"/>
</dbReference>
<keyword evidence="4" id="KW-0539">Nucleus</keyword>
<dbReference type="PANTHER" id="PTHR10270">
    <property type="entry name" value="SOX TRANSCRIPTION FACTOR"/>
    <property type="match status" value="1"/>
</dbReference>
<evidence type="ECO:0000256" key="2">
    <source>
        <dbReference type="ARBA" id="ARBA00023125"/>
    </source>
</evidence>
<organism evidence="6">
    <name type="scientific">Rhynchosporium secalis</name>
    <name type="common">Barley scald fungus</name>
    <dbReference type="NCBI Taxonomy" id="38038"/>
    <lineage>
        <taxon>Eukaryota</taxon>
        <taxon>Fungi</taxon>
        <taxon>Dikarya</taxon>
        <taxon>Ascomycota</taxon>
        <taxon>Pezizomycotina</taxon>
        <taxon>Leotiomycetes</taxon>
        <taxon>Helotiales</taxon>
        <taxon>Ploettnerulaceae</taxon>
        <taxon>Rhynchosporium</taxon>
    </lineage>
</organism>
<feature type="domain" description="HMG box" evidence="5">
    <location>
        <begin position="179"/>
        <end position="247"/>
    </location>
</feature>
<evidence type="ECO:0000259" key="5">
    <source>
        <dbReference type="PROSITE" id="PS50118"/>
    </source>
</evidence>
<dbReference type="CDD" id="cd01389">
    <property type="entry name" value="HMG-box_ROX1-like"/>
    <property type="match status" value="1"/>
</dbReference>
<sequence>MSSQLSLPAGQISPSGSIQLFPGQLPGHPVSIDDPELQEFAHWFETEDAKALGDLKYLVTLSLRKFNGWDSKTRECILESYRKTSGHSDIIVVRCNKLPRVFIAPRLYFDYNVKFIEVAGELPIIVEEDATIYSNIDHFSESQAQQYVSVAATTAYNVDDASVPATAGAAPRRVGRNVVARPPNCFILFRQHLHPMVVRDNPGLHNNVISTMISKMWHGAPSEIREQYKELAAEAKRQHKLLYPDYHYEPRKSSEKKRRMTKKKAAALEAAAAQSAQQFDPAGETFDGTFPMDSDLRDDIVNHNLSLINASMEPQGLGLDLQKPLTYSDAQFNDLQSSAEAFNLMNAGPREDFLVRISADHPEYVYLDVDTVNANQAGAFADVTSQEDFADVYRMINGNLAGGPPNLAYFSLIANELYEFEPLAYDYDLHGTFSGTE</sequence>
<dbReference type="SMART" id="SM00398">
    <property type="entry name" value="HMG"/>
    <property type="match status" value="1"/>
</dbReference>
<dbReference type="GO" id="GO:0005634">
    <property type="term" value="C:nucleus"/>
    <property type="evidence" value="ECO:0007669"/>
    <property type="project" value="UniProtKB-UniRule"/>
</dbReference>
<evidence type="ECO:0000256" key="4">
    <source>
        <dbReference type="PROSITE-ProRule" id="PRU00267"/>
    </source>
</evidence>
<protein>
    <submittedName>
        <fullName evidence="6">HMG box protein</fullName>
    </submittedName>
</protein>
<dbReference type="GO" id="GO:0030154">
    <property type="term" value="P:cell differentiation"/>
    <property type="evidence" value="ECO:0007669"/>
    <property type="project" value="TreeGrafter"/>
</dbReference>
<dbReference type="PROSITE" id="PS50118">
    <property type="entry name" value="HMG_BOX_2"/>
    <property type="match status" value="1"/>
</dbReference>
<gene>
    <name evidence="6" type="primary">mat-2</name>
</gene>